<feature type="domain" description="DUF2207" evidence="2">
    <location>
        <begin position="41"/>
        <end position="232"/>
    </location>
</feature>
<dbReference type="AlphaFoldDB" id="A0A4Z0Y1Z3"/>
<evidence type="ECO:0008006" key="6">
    <source>
        <dbReference type="Google" id="ProtNLM"/>
    </source>
</evidence>
<accession>A0A4Z0Y1Z3</accession>
<feature type="transmembrane region" description="Helical" evidence="1">
    <location>
        <begin position="271"/>
        <end position="297"/>
    </location>
</feature>
<evidence type="ECO:0000259" key="2">
    <source>
        <dbReference type="Pfam" id="PF09972"/>
    </source>
</evidence>
<feature type="transmembrane region" description="Helical" evidence="1">
    <location>
        <begin position="445"/>
        <end position="464"/>
    </location>
</feature>
<keyword evidence="5" id="KW-1185">Reference proteome</keyword>
<feature type="transmembrane region" description="Helical" evidence="1">
    <location>
        <begin position="470"/>
        <end position="488"/>
    </location>
</feature>
<evidence type="ECO:0000313" key="4">
    <source>
        <dbReference type="EMBL" id="TGJ77959.1"/>
    </source>
</evidence>
<evidence type="ECO:0000256" key="1">
    <source>
        <dbReference type="SAM" id="Phobius"/>
    </source>
</evidence>
<dbReference type="Proteomes" id="UP000297714">
    <property type="component" value="Unassembled WGS sequence"/>
</dbReference>
<dbReference type="InterPro" id="IPR048389">
    <property type="entry name" value="YciQ-like_C"/>
</dbReference>
<dbReference type="EMBL" id="SRMQ01000001">
    <property type="protein sequence ID" value="TGJ77959.1"/>
    <property type="molecule type" value="Genomic_DNA"/>
</dbReference>
<dbReference type="Pfam" id="PF09972">
    <property type="entry name" value="DUF2207"/>
    <property type="match status" value="1"/>
</dbReference>
<dbReference type="Pfam" id="PF20990">
    <property type="entry name" value="DUF2207_C"/>
    <property type="match status" value="1"/>
</dbReference>
<gene>
    <name evidence="4" type="ORF">CAGA_03690</name>
</gene>
<keyword evidence="1" id="KW-0472">Membrane</keyword>
<dbReference type="RefSeq" id="WP_207669527.1">
    <property type="nucleotide sequence ID" value="NZ_SRMQ01000001.1"/>
</dbReference>
<dbReference type="InterPro" id="IPR018702">
    <property type="entry name" value="DUF2207"/>
</dbReference>
<sequence>MGNLCRNARKRSAAAFLAVVFIFFTLAGCSDSYKRNSKQTLEKLDIASELLTNGDLRVTETWCVNLEKRQKTYSNIYKTFEKNIRPNSITNFAVYDLDNKTKYAFRDDIHPEAVTGLENVCYIYNSGNKTEIGWFMPQIKSGIRNFKISYTIKNIVSVYQDTSVFYNAFVGENFTLPITELHGSVAIPSGAKAGSVMAWLHCTAQSNLTVSSSRITFTAKEVPPKTMVETRICMPVSLFPDSDNKLASKALENIKKEEETWAAQWAQKQKLAYIVGIVDAVSGVILAIGGILLFLLLNKKSKPYETNAPEYTREIPESNSPGGIANLFYFYSGGVTEQVQGRIFSATLMSLAWKGYVRFESVEKKDFLVEITGNEKNVPLTLSEQEFYEMISSVASETGGSFTMRQFKAYAKKHYQYIDSSIQNFLQQTKKEIADRGYYERKPSYLTAATLGGIFSIVAAILILFFTQGWLLYLSIGMLISGILLLIASNRRPRLSQKGEYDYAVWQGLKKYMLEFSRMTEYGVPELALWEEYLVYATMMGISKKVCKQLKMVYPQLNDDAYLNTNFGTSYLYYMLGHSSGAHGFQSAGSDFGTYLGTTISNISTSATRLAHPPASGSDSFGGFGGGGFGGSGFGGGGGGFGAGGGGGVR</sequence>
<evidence type="ECO:0000259" key="3">
    <source>
        <dbReference type="Pfam" id="PF20990"/>
    </source>
</evidence>
<reference evidence="4 5" key="1">
    <citation type="submission" date="2019-04" db="EMBL/GenBank/DDBJ databases">
        <authorList>
            <person name="Poehlein A."/>
            <person name="Bengelsdorf F.R."/>
            <person name="Duerre P."/>
            <person name="Daniel R."/>
        </authorList>
    </citation>
    <scope>NUCLEOTIDE SEQUENCE [LARGE SCALE GENOMIC DNA]</scope>
    <source>
        <strain evidence="4 5">BS-1</strain>
    </source>
</reference>
<name>A0A4Z0Y1Z3_9FIRM</name>
<proteinExistence type="predicted"/>
<feature type="domain" description="Predicted membrane protein YciQ-like C-terminal" evidence="3">
    <location>
        <begin position="309"/>
        <end position="550"/>
    </location>
</feature>
<keyword evidence="1" id="KW-0812">Transmembrane</keyword>
<organism evidence="4 5">
    <name type="scientific">Caproiciproducens galactitolivorans</name>
    <dbReference type="NCBI Taxonomy" id="642589"/>
    <lineage>
        <taxon>Bacteria</taxon>
        <taxon>Bacillati</taxon>
        <taxon>Bacillota</taxon>
        <taxon>Clostridia</taxon>
        <taxon>Eubacteriales</taxon>
        <taxon>Acutalibacteraceae</taxon>
        <taxon>Caproiciproducens</taxon>
    </lineage>
</organism>
<protein>
    <recommendedName>
        <fullName evidence="6">DUF2207 domain-containing protein</fullName>
    </recommendedName>
</protein>
<keyword evidence="1" id="KW-1133">Transmembrane helix</keyword>
<dbReference type="PROSITE" id="PS51257">
    <property type="entry name" value="PROKAR_LIPOPROTEIN"/>
    <property type="match status" value="1"/>
</dbReference>
<comment type="caution">
    <text evidence="4">The sequence shown here is derived from an EMBL/GenBank/DDBJ whole genome shotgun (WGS) entry which is preliminary data.</text>
</comment>
<evidence type="ECO:0000313" key="5">
    <source>
        <dbReference type="Proteomes" id="UP000297714"/>
    </source>
</evidence>